<dbReference type="EMBL" id="CP047020">
    <property type="protein sequence ID" value="QHA10132.1"/>
    <property type="molecule type" value="Genomic_DNA"/>
</dbReference>
<reference evidence="3 4" key="1">
    <citation type="submission" date="2019-12" db="EMBL/GenBank/DDBJ databases">
        <title>Streptomyces sp. strain T44 isolated from rhizosphere soil of Broussonetia papyrifera.</title>
        <authorList>
            <person name="Mo P."/>
        </authorList>
    </citation>
    <scope>NUCLEOTIDE SEQUENCE [LARGE SCALE GENOMIC DNA]</scope>
    <source>
        <strain evidence="3 4">T44</strain>
    </source>
</reference>
<evidence type="ECO:0000313" key="3">
    <source>
        <dbReference type="EMBL" id="QHA10132.1"/>
    </source>
</evidence>
<dbReference type="Pfam" id="PF00932">
    <property type="entry name" value="LTD"/>
    <property type="match status" value="1"/>
</dbReference>
<sequence length="157" mass="17565">MVGATALPAAAAGQHQGRLHHGVVYISGVRNDGLSRVDHSNSTLNKQWVAVTNGSRRVVNLDHWTLSDAEGHTYTFRHVRLAGRATVRVHTGVGHDSRTDLYQDRRLRVWNHNSDTATLRDDRGRVMDAVSWGVRDHRRDGAGRHEGAGRHHGDHRR</sequence>
<gene>
    <name evidence="3" type="ORF">GQF42_40960</name>
</gene>
<dbReference type="SUPFAM" id="SSF74853">
    <property type="entry name" value="Lamin A/C globular tail domain"/>
    <property type="match status" value="1"/>
</dbReference>
<name>A0A6I6NFP7_9ACTN</name>
<dbReference type="Proteomes" id="UP000436138">
    <property type="component" value="Chromosome"/>
</dbReference>
<feature type="region of interest" description="Disordered" evidence="1">
    <location>
        <begin position="137"/>
        <end position="157"/>
    </location>
</feature>
<evidence type="ECO:0000256" key="1">
    <source>
        <dbReference type="SAM" id="MobiDB-lite"/>
    </source>
</evidence>
<accession>A0A6I6NFP7</accession>
<evidence type="ECO:0000313" key="4">
    <source>
        <dbReference type="Proteomes" id="UP000436138"/>
    </source>
</evidence>
<proteinExistence type="predicted"/>
<dbReference type="Gene3D" id="2.60.40.1260">
    <property type="entry name" value="Lamin Tail domain"/>
    <property type="match status" value="1"/>
</dbReference>
<feature type="compositionally biased region" description="Basic and acidic residues" evidence="1">
    <location>
        <begin position="137"/>
        <end position="151"/>
    </location>
</feature>
<feature type="domain" description="LTD" evidence="2">
    <location>
        <begin position="12"/>
        <end position="134"/>
    </location>
</feature>
<protein>
    <submittedName>
        <fullName evidence="3">Lamin tail domain-containing protein</fullName>
    </submittedName>
</protein>
<organism evidence="3 4">
    <name type="scientific">Streptomyces broussonetiae</name>
    <dbReference type="NCBI Taxonomy" id="2686304"/>
    <lineage>
        <taxon>Bacteria</taxon>
        <taxon>Bacillati</taxon>
        <taxon>Actinomycetota</taxon>
        <taxon>Actinomycetes</taxon>
        <taxon>Kitasatosporales</taxon>
        <taxon>Streptomycetaceae</taxon>
        <taxon>Streptomyces</taxon>
    </lineage>
</organism>
<dbReference type="PROSITE" id="PS51841">
    <property type="entry name" value="LTD"/>
    <property type="match status" value="1"/>
</dbReference>
<dbReference type="KEGG" id="sbro:GQF42_40960"/>
<dbReference type="InterPro" id="IPR001322">
    <property type="entry name" value="Lamin_tail_dom"/>
</dbReference>
<dbReference type="AlphaFoldDB" id="A0A6I6NFP7"/>
<keyword evidence="4" id="KW-1185">Reference proteome</keyword>
<evidence type="ECO:0000259" key="2">
    <source>
        <dbReference type="PROSITE" id="PS51841"/>
    </source>
</evidence>
<dbReference type="InterPro" id="IPR036415">
    <property type="entry name" value="Lamin_tail_dom_sf"/>
</dbReference>